<proteinExistence type="predicted"/>
<dbReference type="Proteomes" id="UP000318242">
    <property type="component" value="Unassembled WGS sequence"/>
</dbReference>
<comment type="caution">
    <text evidence="3">The sequence shown here is derived from an EMBL/GenBank/DDBJ whole genome shotgun (WGS) entry which is preliminary data.</text>
</comment>
<accession>A0A4Y3IP10</accession>
<keyword evidence="1" id="KW-0472">Membrane</keyword>
<dbReference type="InterPro" id="IPR003646">
    <property type="entry name" value="SH3-like_bac-type"/>
</dbReference>
<feature type="transmembrane region" description="Helical" evidence="1">
    <location>
        <begin position="37"/>
        <end position="54"/>
    </location>
</feature>
<dbReference type="Pfam" id="PF08239">
    <property type="entry name" value="SH3_3"/>
    <property type="match status" value="1"/>
</dbReference>
<evidence type="ECO:0000259" key="2">
    <source>
        <dbReference type="Pfam" id="PF08239"/>
    </source>
</evidence>
<feature type="transmembrane region" description="Helical" evidence="1">
    <location>
        <begin position="85"/>
        <end position="103"/>
    </location>
</feature>
<dbReference type="EMBL" id="BJLH01000009">
    <property type="protein sequence ID" value="GEA60997.1"/>
    <property type="molecule type" value="Genomic_DNA"/>
</dbReference>
<feature type="domain" description="SH3b" evidence="2">
    <location>
        <begin position="141"/>
        <end position="191"/>
    </location>
</feature>
<dbReference type="RefSeq" id="WP_244311404.1">
    <property type="nucleotide sequence ID" value="NZ_BJLH01000009.1"/>
</dbReference>
<sequence length="193" mass="21778">MCDEEECGSIFEDILLGFGIFFLVMGFFRLLIAAVEALFVLISFLFNCILWVFYKAKLLSTKSTNRSSSHAHQNDLATYQGRIPYAQGLTAVVMIVGGLFLFMGNDASNVSANEAFREKSKVVQTEPAKVPMLKARVLASQLNARLEPHANAKILYKLKRYQIVDVYMKQDGWWLVEFNGVRAWSSAKYLSAE</sequence>
<evidence type="ECO:0000256" key="1">
    <source>
        <dbReference type="SAM" id="Phobius"/>
    </source>
</evidence>
<name>A0A4Y3IP10_9VIBR</name>
<evidence type="ECO:0000313" key="4">
    <source>
        <dbReference type="Proteomes" id="UP000318242"/>
    </source>
</evidence>
<organism evidence="3 4">
    <name type="scientific">Vibrio comitans NBRC 102076</name>
    <dbReference type="NCBI Taxonomy" id="1219078"/>
    <lineage>
        <taxon>Bacteria</taxon>
        <taxon>Pseudomonadati</taxon>
        <taxon>Pseudomonadota</taxon>
        <taxon>Gammaproteobacteria</taxon>
        <taxon>Vibrionales</taxon>
        <taxon>Vibrionaceae</taxon>
        <taxon>Vibrio</taxon>
    </lineage>
</organism>
<reference evidence="3 4" key="1">
    <citation type="submission" date="2019-06" db="EMBL/GenBank/DDBJ databases">
        <title>Whole genome shotgun sequence of Vibrio comitans NBRC 102076.</title>
        <authorList>
            <person name="Hosoyama A."/>
            <person name="Uohara A."/>
            <person name="Ohji S."/>
            <person name="Ichikawa N."/>
        </authorList>
    </citation>
    <scope>NUCLEOTIDE SEQUENCE [LARGE SCALE GENOMIC DNA]</scope>
    <source>
        <strain evidence="3 4">NBRC 102076</strain>
    </source>
</reference>
<keyword evidence="4" id="KW-1185">Reference proteome</keyword>
<dbReference type="AlphaFoldDB" id="A0A4Y3IP10"/>
<keyword evidence="1" id="KW-0812">Transmembrane</keyword>
<dbReference type="Gene3D" id="2.30.30.40">
    <property type="entry name" value="SH3 Domains"/>
    <property type="match status" value="1"/>
</dbReference>
<protein>
    <recommendedName>
        <fullName evidence="2">SH3b domain-containing protein</fullName>
    </recommendedName>
</protein>
<evidence type="ECO:0000313" key="3">
    <source>
        <dbReference type="EMBL" id="GEA60997.1"/>
    </source>
</evidence>
<gene>
    <name evidence="3" type="ORF">VCO01S_21900</name>
</gene>
<feature type="transmembrane region" description="Helical" evidence="1">
    <location>
        <begin position="14"/>
        <end position="32"/>
    </location>
</feature>
<keyword evidence="1" id="KW-1133">Transmembrane helix</keyword>